<gene>
    <name evidence="1" type="ORF">UY22_C0020G0018</name>
</gene>
<protein>
    <submittedName>
        <fullName evidence="1">Uncharacterized protein</fullName>
    </submittedName>
</protein>
<dbReference type="AlphaFoldDB" id="A0A0G1UGF5"/>
<proteinExistence type="predicted"/>
<organism evidence="1 2">
    <name type="scientific">Candidatus Amesbacteria bacterium GW2011_GWC1_48_10</name>
    <dbReference type="NCBI Taxonomy" id="1618365"/>
    <lineage>
        <taxon>Bacteria</taxon>
        <taxon>Candidatus Amesiibacteriota</taxon>
    </lineage>
</organism>
<evidence type="ECO:0000313" key="2">
    <source>
        <dbReference type="Proteomes" id="UP000034877"/>
    </source>
</evidence>
<sequence>MTSRLEQGNGVILRSEFDADTVGRFLVAAGKLAVAGATVYQRYDGTEMRLAVARVQGGFIDIQAQSGGSTKQLFVTVVDGGQAYEVQFNHVKDGLSPVVNIDRFAKGNLEPGRRGRLEEKYPRGLSSIDFPDPGTPGDLIRITEIIEGAELDPKLLVRVVAHDTASGQYVRERPERRSLIGILVEAVRRLGTGG</sequence>
<name>A0A0G1UGF5_9BACT</name>
<accession>A0A0G1UGF5</accession>
<dbReference type="EMBL" id="LCPE01000020">
    <property type="protein sequence ID" value="KKU93257.1"/>
    <property type="molecule type" value="Genomic_DNA"/>
</dbReference>
<reference evidence="1 2" key="1">
    <citation type="journal article" date="2015" name="Nature">
        <title>rRNA introns, odd ribosomes, and small enigmatic genomes across a large radiation of phyla.</title>
        <authorList>
            <person name="Brown C.T."/>
            <person name="Hug L.A."/>
            <person name="Thomas B.C."/>
            <person name="Sharon I."/>
            <person name="Castelle C.J."/>
            <person name="Singh A."/>
            <person name="Wilkins M.J."/>
            <person name="Williams K.H."/>
            <person name="Banfield J.F."/>
        </authorList>
    </citation>
    <scope>NUCLEOTIDE SEQUENCE [LARGE SCALE GENOMIC DNA]</scope>
</reference>
<dbReference type="Proteomes" id="UP000034877">
    <property type="component" value="Unassembled WGS sequence"/>
</dbReference>
<evidence type="ECO:0000313" key="1">
    <source>
        <dbReference type="EMBL" id="KKU93257.1"/>
    </source>
</evidence>
<comment type="caution">
    <text evidence="1">The sequence shown here is derived from an EMBL/GenBank/DDBJ whole genome shotgun (WGS) entry which is preliminary data.</text>
</comment>